<keyword evidence="2" id="KW-0812">Transmembrane</keyword>
<comment type="caution">
    <text evidence="3">The sequence shown here is derived from an EMBL/GenBank/DDBJ whole genome shotgun (WGS) entry which is preliminary data.</text>
</comment>
<sequence>PSRKSQGFMPRVEAEQGAAKTDSDALSAQQPRSSSPASSTAPSGIAGGSRGLLADLEELVERRERAMQRTSWALGALTVLVLGSAGFSARRLVGGGGAQRKAD</sequence>
<reference evidence="3" key="1">
    <citation type="submission" date="2021-02" db="EMBL/GenBank/DDBJ databases">
        <authorList>
            <person name="Dougan E. K."/>
            <person name="Rhodes N."/>
            <person name="Thang M."/>
            <person name="Chan C."/>
        </authorList>
    </citation>
    <scope>NUCLEOTIDE SEQUENCE</scope>
</reference>
<name>A0A813DJJ9_POLGL</name>
<dbReference type="AlphaFoldDB" id="A0A813DJJ9"/>
<accession>A0A813DJJ9</accession>
<gene>
    <name evidence="3" type="ORF">PGLA1383_LOCUS6881</name>
</gene>
<organism evidence="3 4">
    <name type="scientific">Polarella glacialis</name>
    <name type="common">Dinoflagellate</name>
    <dbReference type="NCBI Taxonomy" id="89957"/>
    <lineage>
        <taxon>Eukaryota</taxon>
        <taxon>Sar</taxon>
        <taxon>Alveolata</taxon>
        <taxon>Dinophyceae</taxon>
        <taxon>Suessiales</taxon>
        <taxon>Suessiaceae</taxon>
        <taxon>Polarella</taxon>
    </lineage>
</organism>
<keyword evidence="2" id="KW-1133">Transmembrane helix</keyword>
<evidence type="ECO:0000256" key="2">
    <source>
        <dbReference type="SAM" id="Phobius"/>
    </source>
</evidence>
<feature type="non-terminal residue" evidence="3">
    <location>
        <position position="103"/>
    </location>
</feature>
<evidence type="ECO:0000313" key="4">
    <source>
        <dbReference type="Proteomes" id="UP000654075"/>
    </source>
</evidence>
<evidence type="ECO:0000313" key="3">
    <source>
        <dbReference type="EMBL" id="CAE8588067.1"/>
    </source>
</evidence>
<dbReference type="Proteomes" id="UP000654075">
    <property type="component" value="Unassembled WGS sequence"/>
</dbReference>
<keyword evidence="4" id="KW-1185">Reference proteome</keyword>
<feature type="transmembrane region" description="Helical" evidence="2">
    <location>
        <begin position="72"/>
        <end position="93"/>
    </location>
</feature>
<evidence type="ECO:0000256" key="1">
    <source>
        <dbReference type="SAM" id="MobiDB-lite"/>
    </source>
</evidence>
<keyword evidence="2" id="KW-0472">Membrane</keyword>
<protein>
    <submittedName>
        <fullName evidence="3">Uncharacterized protein</fullName>
    </submittedName>
</protein>
<dbReference type="EMBL" id="CAJNNV010002923">
    <property type="protein sequence ID" value="CAE8588067.1"/>
    <property type="molecule type" value="Genomic_DNA"/>
</dbReference>
<feature type="region of interest" description="Disordered" evidence="1">
    <location>
        <begin position="1"/>
        <end position="49"/>
    </location>
</feature>
<proteinExistence type="predicted"/>
<feature type="compositionally biased region" description="Low complexity" evidence="1">
    <location>
        <begin position="25"/>
        <end position="44"/>
    </location>
</feature>